<evidence type="ECO:0000313" key="10">
    <source>
        <dbReference type="Proteomes" id="UP000199663"/>
    </source>
</evidence>
<comment type="caution">
    <text evidence="9">The sequence shown here is derived from an EMBL/GenBank/DDBJ whole genome shotgun (WGS) entry which is preliminary data.</text>
</comment>
<dbReference type="InterPro" id="IPR003838">
    <property type="entry name" value="ABC3_permease_C"/>
</dbReference>
<sequence>MPRITVFFMVWKMKRSTELHSTFYKIHLQEKAMLKNYFNIFLRNFKKSPVYVLINIFGLALGMTVSILIFLFVQHELSYDQYHEKADKIYRVSRSWTDQNGEISLHLGHAAPPFAPLLKSDFGAVVQESVRLMSNNPLVKYQGNSFTEERFYFGDPEVFKVFSWTRIDGDLDNALTFPDGLVITASTAKRYFGNEDPMGKSMQVVIGDNTIEMQVRGIVEDVPDNSHFKFDILASMKPVEEFYGGLAQMMQNFGSNNFSTFLLLNDGADFHELENQLPAFIDRHMSPNSEGIPASKGTQLKLWPLKDIHLHSNLDSEMEPNSSIEYVYIYLAIALFILLIACINFMNLSTARSSKRAMEVGLRKVMGADKELLIRQFMGESIFMAFVALAFALILVYLTLPIFSDFTDKDLHLDFLEHPAYLFWIVILVIFVGLISGSYPALFLSGFEPVKVMKGTYKIGSIHEKLRSILVVGQFAISIVLIVCVIVVINQLDYMKSKDLGFEKEGILVLPAYTQLTDNFEMMRERLKKQPGILEVSLASRIPSGRLLDSQGTKAEVGGELSPINIRIADVHVSHTFKETFGMKMVAGRNFDFNLASDSTQAFILNETAIRAIGWSNPEEAVDKQIEYGGRRGYVVGVLKDFHFESLHQPIVPIIFMIPENRFGNVAIKIQSDRKEEIMEYLRGEWMAMRPDSPVEFTSVEDQFLRQYEAEERIGTIFGFFAMLAILISVLGLFGLTAYATEQRTKEIGIRKVMGASVFNIVTLLGKDFLKLVLLGFLISIPIAWYGMDQWLGGFAYGISVSWVVFLIAGLSASLIALVTVSSQSIKAAMINPVDSFRVD</sequence>
<name>A0A1H3QYQ7_9BACT</name>
<keyword evidence="4 6" id="KW-1133">Transmembrane helix</keyword>
<accession>A0A1H3QYQ7</accession>
<feature type="transmembrane region" description="Helical" evidence="6">
    <location>
        <begin position="382"/>
        <end position="403"/>
    </location>
</feature>
<feature type="domain" description="ABC3 transporter permease C-terminal" evidence="7">
    <location>
        <begin position="332"/>
        <end position="448"/>
    </location>
</feature>
<proteinExistence type="predicted"/>
<comment type="subcellular location">
    <subcellularLocation>
        <location evidence="1">Cell membrane</location>
        <topology evidence="1">Multi-pass membrane protein</topology>
    </subcellularLocation>
</comment>
<evidence type="ECO:0000256" key="6">
    <source>
        <dbReference type="SAM" id="Phobius"/>
    </source>
</evidence>
<feature type="domain" description="MacB-like periplasmic core" evidence="8">
    <location>
        <begin position="53"/>
        <end position="278"/>
    </location>
</feature>
<dbReference type="InterPro" id="IPR050250">
    <property type="entry name" value="Macrolide_Exporter_MacB"/>
</dbReference>
<gene>
    <name evidence="9" type="ORF">SAMN05444412_10781</name>
</gene>
<feature type="transmembrane region" description="Helical" evidence="6">
    <location>
        <begin position="423"/>
        <end position="447"/>
    </location>
</feature>
<keyword evidence="3 6" id="KW-0812">Transmembrane</keyword>
<keyword evidence="10" id="KW-1185">Reference proteome</keyword>
<keyword evidence="2" id="KW-1003">Cell membrane</keyword>
<evidence type="ECO:0000256" key="3">
    <source>
        <dbReference type="ARBA" id="ARBA00022692"/>
    </source>
</evidence>
<dbReference type="Pfam" id="PF02687">
    <property type="entry name" value="FtsX"/>
    <property type="match status" value="2"/>
</dbReference>
<evidence type="ECO:0000259" key="7">
    <source>
        <dbReference type="Pfam" id="PF02687"/>
    </source>
</evidence>
<keyword evidence="5 6" id="KW-0472">Membrane</keyword>
<dbReference type="PANTHER" id="PTHR30572:SF18">
    <property type="entry name" value="ABC-TYPE MACROLIDE FAMILY EXPORT SYSTEM PERMEASE COMPONENT 2"/>
    <property type="match status" value="1"/>
</dbReference>
<evidence type="ECO:0000256" key="2">
    <source>
        <dbReference type="ARBA" id="ARBA00022475"/>
    </source>
</evidence>
<feature type="domain" description="ABC3 transporter permease C-terminal" evidence="7">
    <location>
        <begin position="720"/>
        <end position="833"/>
    </location>
</feature>
<reference evidence="9 10" key="1">
    <citation type="submission" date="2016-10" db="EMBL/GenBank/DDBJ databases">
        <authorList>
            <person name="Varghese N."/>
            <person name="Submissions S."/>
        </authorList>
    </citation>
    <scope>NUCLEOTIDE SEQUENCE [LARGE SCALE GENOMIC DNA]</scope>
    <source>
        <strain evidence="9 10">DSM 17997</strain>
    </source>
</reference>
<dbReference type="Pfam" id="PF12704">
    <property type="entry name" value="MacB_PCD"/>
    <property type="match status" value="1"/>
</dbReference>
<feature type="transmembrane region" description="Helical" evidence="6">
    <location>
        <begin position="327"/>
        <end position="348"/>
    </location>
</feature>
<evidence type="ECO:0000256" key="5">
    <source>
        <dbReference type="ARBA" id="ARBA00023136"/>
    </source>
</evidence>
<evidence type="ECO:0000313" key="9">
    <source>
        <dbReference type="EMBL" id="SDZ18496.1"/>
    </source>
</evidence>
<feature type="transmembrane region" description="Helical" evidence="6">
    <location>
        <begin position="468"/>
        <end position="489"/>
    </location>
</feature>
<protein>
    <submittedName>
        <fullName evidence="9">ABC transport system permease protein</fullName>
    </submittedName>
</protein>
<dbReference type="InterPro" id="IPR025857">
    <property type="entry name" value="MacB_PCD"/>
</dbReference>
<evidence type="ECO:0000259" key="8">
    <source>
        <dbReference type="Pfam" id="PF12704"/>
    </source>
</evidence>
<dbReference type="Proteomes" id="UP000199663">
    <property type="component" value="Unassembled WGS sequence"/>
</dbReference>
<dbReference type="PANTHER" id="PTHR30572">
    <property type="entry name" value="MEMBRANE COMPONENT OF TRANSPORTER-RELATED"/>
    <property type="match status" value="1"/>
</dbReference>
<evidence type="ECO:0000256" key="1">
    <source>
        <dbReference type="ARBA" id="ARBA00004651"/>
    </source>
</evidence>
<feature type="transmembrane region" description="Helical" evidence="6">
    <location>
        <begin position="794"/>
        <end position="821"/>
    </location>
</feature>
<organism evidence="9 10">
    <name type="scientific">Rhodonellum ikkaensis</name>
    <dbReference type="NCBI Taxonomy" id="336829"/>
    <lineage>
        <taxon>Bacteria</taxon>
        <taxon>Pseudomonadati</taxon>
        <taxon>Bacteroidota</taxon>
        <taxon>Cytophagia</taxon>
        <taxon>Cytophagales</taxon>
        <taxon>Cytophagaceae</taxon>
        <taxon>Rhodonellum</taxon>
    </lineage>
</organism>
<feature type="transmembrane region" description="Helical" evidence="6">
    <location>
        <begin position="717"/>
        <end position="741"/>
    </location>
</feature>
<feature type="transmembrane region" description="Helical" evidence="6">
    <location>
        <begin position="50"/>
        <end position="73"/>
    </location>
</feature>
<dbReference type="EMBL" id="FNQC01000007">
    <property type="protein sequence ID" value="SDZ18496.1"/>
    <property type="molecule type" value="Genomic_DNA"/>
</dbReference>
<evidence type="ECO:0000256" key="4">
    <source>
        <dbReference type="ARBA" id="ARBA00022989"/>
    </source>
</evidence>